<evidence type="ECO:0000313" key="2">
    <source>
        <dbReference type="Proteomes" id="UP000028525"/>
    </source>
</evidence>
<reference evidence="1 2" key="1">
    <citation type="submission" date="2014-07" db="EMBL/GenBank/DDBJ databases">
        <title>Draft genome of Clostridium celerecrescens 152B isolated from sediments associated with methane hydrate from Krishna Godavari basin.</title>
        <authorList>
            <person name="Honkalas V.S."/>
            <person name="Dabir A.P."/>
            <person name="Arora P."/>
            <person name="Dhakephalkar P.K."/>
        </authorList>
    </citation>
    <scope>NUCLEOTIDE SEQUENCE [LARGE SCALE GENOMIC DNA]</scope>
    <source>
        <strain evidence="1 2">152B</strain>
    </source>
</reference>
<dbReference type="EMBL" id="JPME01000008">
    <property type="protein sequence ID" value="KEZ90827.1"/>
    <property type="molecule type" value="Genomic_DNA"/>
</dbReference>
<sequence length="115" mass="13228">MINLSQNNLKDELILSLLNSYITSAINQYYNQYFNSELEVYNYENEVLDITSLNYLTVRIGVFPQIGAHNPVGYDRLTYIVDASGTAILQKYEHLASYEIPPHLKDTITKPLPRN</sequence>
<gene>
    <name evidence="1" type="ORF">IO98_05390</name>
</gene>
<protein>
    <recommendedName>
        <fullName evidence="3">DUF3888 domain-containing protein</fullName>
    </recommendedName>
</protein>
<dbReference type="InterPro" id="IPR024984">
    <property type="entry name" value="DUF3888"/>
</dbReference>
<name>A0A084JPE3_9FIRM</name>
<organism evidence="1 2">
    <name type="scientific">Lacrimispora celerecrescens</name>
    <dbReference type="NCBI Taxonomy" id="29354"/>
    <lineage>
        <taxon>Bacteria</taxon>
        <taxon>Bacillati</taxon>
        <taxon>Bacillota</taxon>
        <taxon>Clostridia</taxon>
        <taxon>Lachnospirales</taxon>
        <taxon>Lachnospiraceae</taxon>
        <taxon>Lacrimispora</taxon>
    </lineage>
</organism>
<dbReference type="Proteomes" id="UP000028525">
    <property type="component" value="Unassembled WGS sequence"/>
</dbReference>
<keyword evidence="2" id="KW-1185">Reference proteome</keyword>
<evidence type="ECO:0008006" key="3">
    <source>
        <dbReference type="Google" id="ProtNLM"/>
    </source>
</evidence>
<evidence type="ECO:0000313" key="1">
    <source>
        <dbReference type="EMBL" id="KEZ90827.1"/>
    </source>
</evidence>
<dbReference type="RefSeq" id="WP_038278742.1">
    <property type="nucleotide sequence ID" value="NZ_JPME01000008.1"/>
</dbReference>
<accession>A0A084JPE3</accession>
<proteinExistence type="predicted"/>
<comment type="caution">
    <text evidence="1">The sequence shown here is derived from an EMBL/GenBank/DDBJ whole genome shotgun (WGS) entry which is preliminary data.</text>
</comment>
<dbReference type="Pfam" id="PF13027">
    <property type="entry name" value="DUF3888"/>
    <property type="match status" value="1"/>
</dbReference>
<dbReference type="AlphaFoldDB" id="A0A084JPE3"/>